<keyword evidence="2" id="KW-1185">Reference proteome</keyword>
<dbReference type="EMBL" id="BAAATK010000098">
    <property type="protein sequence ID" value="GAA2461897.1"/>
    <property type="molecule type" value="Genomic_DNA"/>
</dbReference>
<protein>
    <submittedName>
        <fullName evidence="1">Uncharacterized protein</fullName>
    </submittedName>
</protein>
<dbReference type="Proteomes" id="UP001500460">
    <property type="component" value="Unassembled WGS sequence"/>
</dbReference>
<reference evidence="1 2" key="1">
    <citation type="journal article" date="2019" name="Int. J. Syst. Evol. Microbiol.">
        <title>The Global Catalogue of Microorganisms (GCM) 10K type strain sequencing project: providing services to taxonomists for standard genome sequencing and annotation.</title>
        <authorList>
            <consortium name="The Broad Institute Genomics Platform"/>
            <consortium name="The Broad Institute Genome Sequencing Center for Infectious Disease"/>
            <person name="Wu L."/>
            <person name="Ma J."/>
        </authorList>
    </citation>
    <scope>NUCLEOTIDE SEQUENCE [LARGE SCALE GENOMIC DNA]</scope>
    <source>
        <strain evidence="1 2">JCM 6922</strain>
    </source>
</reference>
<proteinExistence type="predicted"/>
<comment type="caution">
    <text evidence="1">The sequence shown here is derived from an EMBL/GenBank/DDBJ whole genome shotgun (WGS) entry which is preliminary data.</text>
</comment>
<organism evidence="1 2">
    <name type="scientific">Streptomyces glaucus</name>
    <dbReference type="NCBI Taxonomy" id="284029"/>
    <lineage>
        <taxon>Bacteria</taxon>
        <taxon>Bacillati</taxon>
        <taxon>Actinomycetota</taxon>
        <taxon>Actinomycetes</taxon>
        <taxon>Kitasatosporales</taxon>
        <taxon>Streptomycetaceae</taxon>
        <taxon>Streptomyces</taxon>
    </lineage>
</organism>
<evidence type="ECO:0000313" key="2">
    <source>
        <dbReference type="Proteomes" id="UP001500460"/>
    </source>
</evidence>
<accession>A0ABN3KIY2</accession>
<sequence>MSGLPLEAVAGDFTGGKFYLCGEGPARPVWYASGEGEAGVIARDFSEALGLVVGLPYWRDCLKYSDDGDLTSMRAAASFLQRDMLTSDPEMVSAQSRAAGTLGLEIKPVPVLVEHLHMAVRSAGPADVFLDGTGEYDGLFGPFPPSRNPRWR</sequence>
<evidence type="ECO:0000313" key="1">
    <source>
        <dbReference type="EMBL" id="GAA2461897.1"/>
    </source>
</evidence>
<name>A0ABN3KIY2_9ACTN</name>
<gene>
    <name evidence="1" type="ORF">GCM10010421_64220</name>
</gene>